<dbReference type="InterPro" id="IPR024969">
    <property type="entry name" value="EIF3F/CSN6-like_C"/>
</dbReference>
<dbReference type="PANTHER" id="PTHR10540">
    <property type="entry name" value="EUKARYOTIC TRANSLATION INITIATION FACTOR 3 SUBUNIT F-RELATED"/>
    <property type="match status" value="1"/>
</dbReference>
<feature type="compositionally biased region" description="Basic and acidic residues" evidence="1">
    <location>
        <begin position="249"/>
        <end position="260"/>
    </location>
</feature>
<dbReference type="STRING" id="246404.A0A507FDM9"/>
<dbReference type="GO" id="GO:0008237">
    <property type="term" value="F:metallopeptidase activity"/>
    <property type="evidence" value="ECO:0007669"/>
    <property type="project" value="InterPro"/>
</dbReference>
<reference evidence="3 4" key="1">
    <citation type="journal article" date="2019" name="Sci. Rep.">
        <title>Comparative genomics of chytrid fungi reveal insights into the obligate biotrophic and pathogenic lifestyle of Synchytrium endobioticum.</title>
        <authorList>
            <person name="van de Vossenberg B.T.L.H."/>
            <person name="Warris S."/>
            <person name="Nguyen H.D.T."/>
            <person name="van Gent-Pelzer M.P.E."/>
            <person name="Joly D.L."/>
            <person name="van de Geest H.C."/>
            <person name="Bonants P.J.M."/>
            <person name="Smith D.S."/>
            <person name="Levesque C.A."/>
            <person name="van der Lee T.A.J."/>
        </authorList>
    </citation>
    <scope>NUCLEOTIDE SEQUENCE [LARGE SCALE GENOMIC DNA]</scope>
    <source>
        <strain evidence="3 4">CBS 675.73</strain>
    </source>
</reference>
<gene>
    <name evidence="3" type="ORF">CcCBS67573_g04498</name>
</gene>
<dbReference type="SMART" id="SM00232">
    <property type="entry name" value="JAB_MPN"/>
    <property type="match status" value="1"/>
</dbReference>
<dbReference type="PANTHER" id="PTHR10540:SF7">
    <property type="entry name" value="26S PROTEASOME NON-ATPASE REGULATORY SUBUNIT 7"/>
    <property type="match status" value="1"/>
</dbReference>
<feature type="region of interest" description="Disordered" evidence="1">
    <location>
        <begin position="224"/>
        <end position="260"/>
    </location>
</feature>
<evidence type="ECO:0000259" key="2">
    <source>
        <dbReference type="PROSITE" id="PS50249"/>
    </source>
</evidence>
<dbReference type="AlphaFoldDB" id="A0A507FDM9"/>
<dbReference type="Pfam" id="PF13012">
    <property type="entry name" value="MitMem_reg"/>
    <property type="match status" value="1"/>
</dbReference>
<dbReference type="Gene3D" id="3.40.140.10">
    <property type="entry name" value="Cytidine Deaminase, domain 2"/>
    <property type="match status" value="1"/>
</dbReference>
<feature type="domain" description="MPN" evidence="2">
    <location>
        <begin position="9"/>
        <end position="143"/>
    </location>
</feature>
<sequence>MVEVLPTKVVVHPLVLLSVVDHFFRVARNTNKRVVGVLLGQVNGDTVNVANSYALPFEEDEKDSSVWFLDHNYHEAMYDMCKKVNAKEKMVGWYHTGPKLRPSDLEINQLFKRYIPNPALVIIDVRPRDIGIPTDAYFAIEEVHDVHIHAYLGKVAAGTLPVNHAILYNLQDMFNLLPNLDKKETVAGFAVSTNDELLVVYLSSLVRAVIALHNLIQNKITNREEEKKEDGAGALVESGTVPVVGADGDVDKKKQIEDKK</sequence>
<keyword evidence="4" id="KW-1185">Reference proteome</keyword>
<dbReference type="EMBL" id="QEAP01000136">
    <property type="protein sequence ID" value="TPX74242.1"/>
    <property type="molecule type" value="Genomic_DNA"/>
</dbReference>
<protein>
    <recommendedName>
        <fullName evidence="2">MPN domain-containing protein</fullName>
    </recommendedName>
</protein>
<proteinExistence type="predicted"/>
<evidence type="ECO:0000313" key="3">
    <source>
        <dbReference type="EMBL" id="TPX74242.1"/>
    </source>
</evidence>
<evidence type="ECO:0000313" key="4">
    <source>
        <dbReference type="Proteomes" id="UP000320333"/>
    </source>
</evidence>
<dbReference type="OrthoDB" id="10256771at2759"/>
<dbReference type="InterPro" id="IPR037518">
    <property type="entry name" value="MPN"/>
</dbReference>
<dbReference type="GO" id="GO:0043161">
    <property type="term" value="P:proteasome-mediated ubiquitin-dependent protein catabolic process"/>
    <property type="evidence" value="ECO:0007669"/>
    <property type="project" value="TreeGrafter"/>
</dbReference>
<name>A0A507FDM9_9FUNG</name>
<accession>A0A507FDM9</accession>
<organism evidence="3 4">
    <name type="scientific">Chytriomyces confervae</name>
    <dbReference type="NCBI Taxonomy" id="246404"/>
    <lineage>
        <taxon>Eukaryota</taxon>
        <taxon>Fungi</taxon>
        <taxon>Fungi incertae sedis</taxon>
        <taxon>Chytridiomycota</taxon>
        <taxon>Chytridiomycota incertae sedis</taxon>
        <taxon>Chytridiomycetes</taxon>
        <taxon>Chytridiales</taxon>
        <taxon>Chytriomycetaceae</taxon>
        <taxon>Chytriomyces</taxon>
    </lineage>
</organism>
<dbReference type="Proteomes" id="UP000320333">
    <property type="component" value="Unassembled WGS sequence"/>
</dbReference>
<dbReference type="PROSITE" id="PS50249">
    <property type="entry name" value="MPN"/>
    <property type="match status" value="1"/>
</dbReference>
<dbReference type="InterPro" id="IPR000555">
    <property type="entry name" value="JAMM/MPN+_dom"/>
</dbReference>
<evidence type="ECO:0000256" key="1">
    <source>
        <dbReference type="SAM" id="MobiDB-lite"/>
    </source>
</evidence>
<dbReference type="Pfam" id="PF01398">
    <property type="entry name" value="JAB"/>
    <property type="match status" value="1"/>
</dbReference>
<comment type="caution">
    <text evidence="3">The sequence shown here is derived from an EMBL/GenBank/DDBJ whole genome shotgun (WGS) entry which is preliminary data.</text>
</comment>
<dbReference type="GO" id="GO:0000502">
    <property type="term" value="C:proteasome complex"/>
    <property type="evidence" value="ECO:0007669"/>
    <property type="project" value="TreeGrafter"/>
</dbReference>